<dbReference type="AlphaFoldDB" id="A0AA40B711"/>
<comment type="similarity">
    <text evidence="1">Belongs to the avfA family.</text>
</comment>
<evidence type="ECO:0000259" key="2">
    <source>
        <dbReference type="Pfam" id="PF13460"/>
    </source>
</evidence>
<dbReference type="InterPro" id="IPR051606">
    <property type="entry name" value="Polyketide_Oxido-like"/>
</dbReference>
<dbReference type="SUPFAM" id="SSF51735">
    <property type="entry name" value="NAD(P)-binding Rossmann-fold domains"/>
    <property type="match status" value="1"/>
</dbReference>
<dbReference type="RefSeq" id="XP_060301721.1">
    <property type="nucleotide sequence ID" value="XM_060441475.1"/>
</dbReference>
<proteinExistence type="inferred from homology"/>
<dbReference type="PANTHER" id="PTHR43355:SF2">
    <property type="entry name" value="FLAVIN REDUCTASE (NADPH)"/>
    <property type="match status" value="1"/>
</dbReference>
<keyword evidence="4" id="KW-1185">Reference proteome</keyword>
<name>A0AA40B711_9PEZI</name>
<dbReference type="GO" id="GO:0004074">
    <property type="term" value="F:biliverdin reductase [NAD(P)H] activity"/>
    <property type="evidence" value="ECO:0007669"/>
    <property type="project" value="TreeGrafter"/>
</dbReference>
<comment type="caution">
    <text evidence="3">The sequence shown here is derived from an EMBL/GenBank/DDBJ whole genome shotgun (WGS) entry which is preliminary data.</text>
</comment>
<protein>
    <recommendedName>
        <fullName evidence="2">NAD(P)-binding domain-containing protein</fullName>
    </recommendedName>
</protein>
<dbReference type="InterPro" id="IPR036291">
    <property type="entry name" value="NAD(P)-bd_dom_sf"/>
</dbReference>
<feature type="domain" description="NAD(P)-binding" evidence="2">
    <location>
        <begin position="16"/>
        <end position="234"/>
    </location>
</feature>
<dbReference type="InterPro" id="IPR016040">
    <property type="entry name" value="NAD(P)-bd_dom"/>
</dbReference>
<evidence type="ECO:0000313" key="4">
    <source>
        <dbReference type="Proteomes" id="UP001172101"/>
    </source>
</evidence>
<dbReference type="EMBL" id="JAUIRO010000002">
    <property type="protein sequence ID" value="KAK0728866.1"/>
    <property type="molecule type" value="Genomic_DNA"/>
</dbReference>
<dbReference type="Gene3D" id="3.40.50.720">
    <property type="entry name" value="NAD(P)-binding Rossmann-like Domain"/>
    <property type="match status" value="1"/>
</dbReference>
<dbReference type="GeneID" id="85324745"/>
<evidence type="ECO:0000256" key="1">
    <source>
        <dbReference type="ARBA" id="ARBA00038376"/>
    </source>
</evidence>
<gene>
    <name evidence="3" type="ORF">B0T26DRAFT_699536</name>
</gene>
<reference evidence="3" key="1">
    <citation type="submission" date="2023-06" db="EMBL/GenBank/DDBJ databases">
        <title>Genome-scale phylogeny and comparative genomics of the fungal order Sordariales.</title>
        <authorList>
            <consortium name="Lawrence Berkeley National Laboratory"/>
            <person name="Hensen N."/>
            <person name="Bonometti L."/>
            <person name="Westerberg I."/>
            <person name="Brannstrom I.O."/>
            <person name="Guillou S."/>
            <person name="Cros-Aarteil S."/>
            <person name="Calhoun S."/>
            <person name="Haridas S."/>
            <person name="Kuo A."/>
            <person name="Mondo S."/>
            <person name="Pangilinan J."/>
            <person name="Riley R."/>
            <person name="LaButti K."/>
            <person name="Andreopoulos B."/>
            <person name="Lipzen A."/>
            <person name="Chen C."/>
            <person name="Yanf M."/>
            <person name="Daum C."/>
            <person name="Ng V."/>
            <person name="Clum A."/>
            <person name="Steindorff A."/>
            <person name="Ohm R."/>
            <person name="Martin F."/>
            <person name="Silar P."/>
            <person name="Natvig D."/>
            <person name="Lalanne C."/>
            <person name="Gautier V."/>
            <person name="Ament-velasquez S.L."/>
            <person name="Kruys A."/>
            <person name="Hutchinson M.I."/>
            <person name="Powell A.J."/>
            <person name="Barry K."/>
            <person name="Miller A.N."/>
            <person name="Grigoriev I.V."/>
            <person name="Debuchy R."/>
            <person name="Gladieux P."/>
            <person name="Thoren M.H."/>
            <person name="Johannesson H."/>
        </authorList>
    </citation>
    <scope>NUCLEOTIDE SEQUENCE</scope>
    <source>
        <strain evidence="3">SMH2392-1A</strain>
    </source>
</reference>
<accession>A0AA40B711</accession>
<dbReference type="PANTHER" id="PTHR43355">
    <property type="entry name" value="FLAVIN REDUCTASE (NADPH)"/>
    <property type="match status" value="1"/>
</dbReference>
<sequence>MSAPESSAPKAVFFLGATGGCGFAALRRCIEAGYACVALCRVPYKLTDKLSPKEREAVRIDEGNAHGGDAVRRCLAHPSRPGAMVDYVISSIGNEPSLQGLRNADSDVCRKGMDVLLQAIQALRADGVAGRPRIVGISSTGLSSFARDLPLLMVPLYKVVLAIPHRDKKAMEDLMIASGEDWTVIRASGLTNGRVTAGDSKVRAGMEIPQEKKVETKAIGYTISREDVGRWIFEKIVQEDQARTWVQRVATITH</sequence>
<dbReference type="GO" id="GO:0042602">
    <property type="term" value="F:riboflavin reductase (NADPH) activity"/>
    <property type="evidence" value="ECO:0007669"/>
    <property type="project" value="TreeGrafter"/>
</dbReference>
<dbReference type="Proteomes" id="UP001172101">
    <property type="component" value="Unassembled WGS sequence"/>
</dbReference>
<organism evidence="3 4">
    <name type="scientific">Lasiosphaeria miniovina</name>
    <dbReference type="NCBI Taxonomy" id="1954250"/>
    <lineage>
        <taxon>Eukaryota</taxon>
        <taxon>Fungi</taxon>
        <taxon>Dikarya</taxon>
        <taxon>Ascomycota</taxon>
        <taxon>Pezizomycotina</taxon>
        <taxon>Sordariomycetes</taxon>
        <taxon>Sordariomycetidae</taxon>
        <taxon>Sordariales</taxon>
        <taxon>Lasiosphaeriaceae</taxon>
        <taxon>Lasiosphaeria</taxon>
    </lineage>
</organism>
<dbReference type="Pfam" id="PF13460">
    <property type="entry name" value="NAD_binding_10"/>
    <property type="match status" value="1"/>
</dbReference>
<evidence type="ECO:0000313" key="3">
    <source>
        <dbReference type="EMBL" id="KAK0728866.1"/>
    </source>
</evidence>